<reference evidence="2 3" key="1">
    <citation type="submission" date="2021-06" db="EMBL/GenBank/DDBJ databases">
        <title>Caerostris darwini draft genome.</title>
        <authorList>
            <person name="Kono N."/>
            <person name="Arakawa K."/>
        </authorList>
    </citation>
    <scope>NUCLEOTIDE SEQUENCE [LARGE SCALE GENOMIC DNA]</scope>
</reference>
<feature type="region of interest" description="Disordered" evidence="1">
    <location>
        <begin position="72"/>
        <end position="106"/>
    </location>
</feature>
<name>A0AAV4U7N4_9ARAC</name>
<gene>
    <name evidence="2" type="ORF">CDAR_544241</name>
</gene>
<accession>A0AAV4U7N4</accession>
<evidence type="ECO:0000313" key="2">
    <source>
        <dbReference type="EMBL" id="GIY53747.1"/>
    </source>
</evidence>
<protein>
    <submittedName>
        <fullName evidence="2">Uncharacterized protein</fullName>
    </submittedName>
</protein>
<evidence type="ECO:0000256" key="1">
    <source>
        <dbReference type="SAM" id="MobiDB-lite"/>
    </source>
</evidence>
<dbReference type="Proteomes" id="UP001054837">
    <property type="component" value="Unassembled WGS sequence"/>
</dbReference>
<feature type="region of interest" description="Disordered" evidence="1">
    <location>
        <begin position="1"/>
        <end position="52"/>
    </location>
</feature>
<evidence type="ECO:0000313" key="3">
    <source>
        <dbReference type="Proteomes" id="UP001054837"/>
    </source>
</evidence>
<comment type="caution">
    <text evidence="2">The sequence shown here is derived from an EMBL/GenBank/DDBJ whole genome shotgun (WGS) entry which is preliminary data.</text>
</comment>
<proteinExistence type="predicted"/>
<organism evidence="2 3">
    <name type="scientific">Caerostris darwini</name>
    <dbReference type="NCBI Taxonomy" id="1538125"/>
    <lineage>
        <taxon>Eukaryota</taxon>
        <taxon>Metazoa</taxon>
        <taxon>Ecdysozoa</taxon>
        <taxon>Arthropoda</taxon>
        <taxon>Chelicerata</taxon>
        <taxon>Arachnida</taxon>
        <taxon>Araneae</taxon>
        <taxon>Araneomorphae</taxon>
        <taxon>Entelegynae</taxon>
        <taxon>Araneoidea</taxon>
        <taxon>Araneidae</taxon>
        <taxon>Caerostris</taxon>
    </lineage>
</organism>
<sequence length="106" mass="11398">MSNDFCEVPGDGRGSMWPSLASPPHPFPFSNKHGSHPRLMQTSSEPGRPEGVILSKRDLDSWVQTPCARLSFSSYSTGSPIKHEPRATDGEPTGPAPPGSALRTKI</sequence>
<dbReference type="EMBL" id="BPLQ01010799">
    <property type="protein sequence ID" value="GIY53747.1"/>
    <property type="molecule type" value="Genomic_DNA"/>
</dbReference>
<dbReference type="AlphaFoldDB" id="A0AAV4U7N4"/>
<keyword evidence="3" id="KW-1185">Reference proteome</keyword>